<evidence type="ECO:0008006" key="21">
    <source>
        <dbReference type="Google" id="ProtNLM"/>
    </source>
</evidence>
<protein>
    <recommendedName>
        <fullName evidence="21">Ferrichrome-iron receptor</fullName>
    </recommendedName>
</protein>
<feature type="domain" description="TonB-dependent receptor-like beta-barrel" evidence="17">
    <location>
        <begin position="284"/>
        <end position="692"/>
    </location>
</feature>
<evidence type="ECO:0000313" key="19">
    <source>
        <dbReference type="EMBL" id="KEJ95235.1"/>
    </source>
</evidence>
<dbReference type="CDD" id="cd01347">
    <property type="entry name" value="ligand_gated_channel"/>
    <property type="match status" value="1"/>
</dbReference>
<keyword evidence="6 14" id="KW-0812">Transmembrane</keyword>
<evidence type="ECO:0000256" key="3">
    <source>
        <dbReference type="ARBA" id="ARBA00022448"/>
    </source>
</evidence>
<keyword evidence="3 14" id="KW-0813">Transport</keyword>
<evidence type="ECO:0000256" key="2">
    <source>
        <dbReference type="ARBA" id="ARBA00009810"/>
    </source>
</evidence>
<evidence type="ECO:0000256" key="8">
    <source>
        <dbReference type="ARBA" id="ARBA00023004"/>
    </source>
</evidence>
<accession>A0A073J039</accession>
<evidence type="ECO:0000256" key="12">
    <source>
        <dbReference type="ARBA" id="ARBA00023170"/>
    </source>
</evidence>
<dbReference type="Gene3D" id="2.40.170.20">
    <property type="entry name" value="TonB-dependent receptor, beta-barrel domain"/>
    <property type="match status" value="1"/>
</dbReference>
<keyword evidence="7 16" id="KW-0732">Signal</keyword>
<evidence type="ECO:0000256" key="16">
    <source>
        <dbReference type="SAM" id="SignalP"/>
    </source>
</evidence>
<dbReference type="EMBL" id="JAMD01000007">
    <property type="protein sequence ID" value="KEJ95235.1"/>
    <property type="molecule type" value="Genomic_DNA"/>
</dbReference>
<dbReference type="GeneID" id="68872652"/>
<evidence type="ECO:0000256" key="10">
    <source>
        <dbReference type="ARBA" id="ARBA00023077"/>
    </source>
</evidence>
<evidence type="ECO:0000256" key="11">
    <source>
        <dbReference type="ARBA" id="ARBA00023136"/>
    </source>
</evidence>
<dbReference type="Pfam" id="PF07715">
    <property type="entry name" value="Plug"/>
    <property type="match status" value="1"/>
</dbReference>
<dbReference type="NCBIfam" id="TIGR01783">
    <property type="entry name" value="TonB-siderophor"/>
    <property type="match status" value="1"/>
</dbReference>
<organism evidence="19 20">
    <name type="scientific">Pseudosulfitobacter pseudonitzschiae</name>
    <dbReference type="NCBI Taxonomy" id="1402135"/>
    <lineage>
        <taxon>Bacteria</taxon>
        <taxon>Pseudomonadati</taxon>
        <taxon>Pseudomonadota</taxon>
        <taxon>Alphaproteobacteria</taxon>
        <taxon>Rhodobacterales</taxon>
        <taxon>Roseobacteraceae</taxon>
        <taxon>Pseudosulfitobacter</taxon>
    </lineage>
</organism>
<dbReference type="GO" id="GO:0038023">
    <property type="term" value="F:signaling receptor activity"/>
    <property type="evidence" value="ECO:0007669"/>
    <property type="project" value="InterPro"/>
</dbReference>
<evidence type="ECO:0000256" key="15">
    <source>
        <dbReference type="RuleBase" id="RU003357"/>
    </source>
</evidence>
<reference evidence="19 20" key="1">
    <citation type="submission" date="2014-01" db="EMBL/GenBank/DDBJ databases">
        <title>Sulfitobacter sp. H3 (MCCC 1A00686) Genome Sequencing.</title>
        <authorList>
            <person name="Lai Q."/>
            <person name="Hong Z."/>
        </authorList>
    </citation>
    <scope>NUCLEOTIDE SEQUENCE [LARGE SCALE GENOMIC DNA]</scope>
    <source>
        <strain evidence="19 20">H3</strain>
    </source>
</reference>
<dbReference type="GO" id="GO:0015344">
    <property type="term" value="F:siderophore uptake transmembrane transporter activity"/>
    <property type="evidence" value="ECO:0007669"/>
    <property type="project" value="TreeGrafter"/>
</dbReference>
<keyword evidence="8" id="KW-0408">Iron</keyword>
<dbReference type="InterPro" id="IPR000531">
    <property type="entry name" value="Beta-barrel_TonB"/>
</dbReference>
<dbReference type="Proteomes" id="UP000027746">
    <property type="component" value="Unassembled WGS sequence"/>
</dbReference>
<keyword evidence="11 14" id="KW-0472">Membrane</keyword>
<dbReference type="AlphaFoldDB" id="A0A073J039"/>
<keyword evidence="9" id="KW-0406">Ion transport</keyword>
<dbReference type="InterPro" id="IPR012910">
    <property type="entry name" value="Plug_dom"/>
</dbReference>
<comment type="subcellular location">
    <subcellularLocation>
        <location evidence="1 14">Cell outer membrane</location>
        <topology evidence="1 14">Multi-pass membrane protein</topology>
    </subcellularLocation>
</comment>
<dbReference type="Pfam" id="PF00593">
    <property type="entry name" value="TonB_dep_Rec_b-barrel"/>
    <property type="match status" value="1"/>
</dbReference>
<evidence type="ECO:0000256" key="5">
    <source>
        <dbReference type="ARBA" id="ARBA00022496"/>
    </source>
</evidence>
<evidence type="ECO:0000256" key="7">
    <source>
        <dbReference type="ARBA" id="ARBA00022729"/>
    </source>
</evidence>
<dbReference type="Gene3D" id="2.170.130.10">
    <property type="entry name" value="TonB-dependent receptor, plug domain"/>
    <property type="match status" value="1"/>
</dbReference>
<dbReference type="PANTHER" id="PTHR32552:SF68">
    <property type="entry name" value="FERRICHROME OUTER MEMBRANE TRANSPORTER_PHAGE RECEPTOR"/>
    <property type="match status" value="1"/>
</dbReference>
<keyword evidence="13 14" id="KW-0998">Cell outer membrane</keyword>
<dbReference type="GO" id="GO:0015891">
    <property type="term" value="P:siderophore transport"/>
    <property type="evidence" value="ECO:0007669"/>
    <property type="project" value="InterPro"/>
</dbReference>
<evidence type="ECO:0000256" key="6">
    <source>
        <dbReference type="ARBA" id="ARBA00022692"/>
    </source>
</evidence>
<feature type="chain" id="PRO_5001692000" description="Ferrichrome-iron receptor" evidence="16">
    <location>
        <begin position="37"/>
        <end position="723"/>
    </location>
</feature>
<evidence type="ECO:0000256" key="13">
    <source>
        <dbReference type="ARBA" id="ARBA00023237"/>
    </source>
</evidence>
<comment type="similarity">
    <text evidence="2 14 15">Belongs to the TonB-dependent receptor family.</text>
</comment>
<evidence type="ECO:0000313" key="20">
    <source>
        <dbReference type="Proteomes" id="UP000027746"/>
    </source>
</evidence>
<proteinExistence type="inferred from homology"/>
<keyword evidence="20" id="KW-1185">Reference proteome</keyword>
<feature type="signal peptide" evidence="16">
    <location>
        <begin position="1"/>
        <end position="36"/>
    </location>
</feature>
<keyword evidence="4 14" id="KW-1134">Transmembrane beta strand</keyword>
<dbReference type="InterPro" id="IPR039426">
    <property type="entry name" value="TonB-dep_rcpt-like"/>
</dbReference>
<dbReference type="InterPro" id="IPR036942">
    <property type="entry name" value="Beta-barrel_TonB_sf"/>
</dbReference>
<evidence type="ECO:0000256" key="9">
    <source>
        <dbReference type="ARBA" id="ARBA00023065"/>
    </source>
</evidence>
<feature type="domain" description="TonB-dependent receptor plug" evidence="18">
    <location>
        <begin position="77"/>
        <end position="179"/>
    </location>
</feature>
<dbReference type="SUPFAM" id="SSF56935">
    <property type="entry name" value="Porins"/>
    <property type="match status" value="1"/>
</dbReference>
<evidence type="ECO:0000259" key="17">
    <source>
        <dbReference type="Pfam" id="PF00593"/>
    </source>
</evidence>
<evidence type="ECO:0000256" key="1">
    <source>
        <dbReference type="ARBA" id="ARBA00004571"/>
    </source>
</evidence>
<dbReference type="GO" id="GO:0009279">
    <property type="term" value="C:cell outer membrane"/>
    <property type="evidence" value="ECO:0007669"/>
    <property type="project" value="UniProtKB-SubCell"/>
</dbReference>
<gene>
    <name evidence="19" type="ORF">SUH3_22175</name>
</gene>
<keyword evidence="12" id="KW-0675">Receptor</keyword>
<dbReference type="RefSeq" id="WP_037927312.1">
    <property type="nucleotide sequence ID" value="NZ_CP054606.1"/>
</dbReference>
<evidence type="ECO:0000256" key="14">
    <source>
        <dbReference type="PROSITE-ProRule" id="PRU01360"/>
    </source>
</evidence>
<dbReference type="OrthoDB" id="9760333at2"/>
<dbReference type="PANTHER" id="PTHR32552">
    <property type="entry name" value="FERRICHROME IRON RECEPTOR-RELATED"/>
    <property type="match status" value="1"/>
</dbReference>
<dbReference type="FunFam" id="2.170.130.10:FF:000001">
    <property type="entry name" value="Catecholate siderophore TonB-dependent receptor"/>
    <property type="match status" value="1"/>
</dbReference>
<name>A0A073J039_9RHOB</name>
<evidence type="ECO:0000259" key="18">
    <source>
        <dbReference type="Pfam" id="PF07715"/>
    </source>
</evidence>
<keyword evidence="10 15" id="KW-0798">TonB box</keyword>
<comment type="caution">
    <text evidence="19">The sequence shown here is derived from an EMBL/GenBank/DDBJ whole genome shotgun (WGS) entry which is preliminary data.</text>
</comment>
<keyword evidence="5" id="KW-0410">Iron transport</keyword>
<dbReference type="InterPro" id="IPR010105">
    <property type="entry name" value="TonB_sidphr_rcpt"/>
</dbReference>
<dbReference type="InterPro" id="IPR037066">
    <property type="entry name" value="Plug_dom_sf"/>
</dbReference>
<sequence length="723" mass="79601">MTYFPAPRFPRRSLNGILAGCTAICSVALAAQSVQAQDAAPMELPSILLRYELDYSGRVDGYLAPATETGVKSGVPLSDVPQSISVVTSTELEARQPDEVEDAIAYVPGIAASTWGTDDRFDQFSIRGFDMGSSALYRDGLPQKVLSFSAFSTDPYMIDRVDVLRGPAGVLYGSNDAGGMVNLVTKRPVFDRLAQGRLSYGSNNTAEAAFDWSDTISADGTMAARVTGLLRDGETEVHSSDNDRAFLAGGFTWAPTDNTTLTLLGHVQKDAKTPLIMAPVAGEDFDSAFGPLPDDYAYRQSDYNHFETTQESFGWELTHRFGEGLTFNQRVRLAHQTTDYAQLDFSYADASGLNYYAFRNDEEARTFGFDNNVKWETQLGNVENNLIAGLDYQYSRVDVTHYYDGSIYTLPYSDPNFNFTVADPALSSHDRTTYRETGVYVQDHMKFSNGTAVTAGLRYSWFENDATDLLAGTTSSQSDSAATGMIGVTHEFANGLTPYIGYSEGFIQNVGTTATGQTLDPSKSKQWEVGLRYQPTRDLMFSGTVFDLRKTNVKDYDPEDDTYSSFVQVGEVRSRGFELEARGRLTQNLQAILSYSYLDSEITEAPDPVLPTDPIKKGNANSFAPMHQLSLWLDYDASALVQGLTVGAGIRYTAESYSTQDNLRITPSNTIADMAVTYEARNFDVNLNVSNLFDRDYYGVCYDGYGCAKGEGRVIKVSLSRQF</sequence>
<dbReference type="PROSITE" id="PS52016">
    <property type="entry name" value="TONB_DEPENDENT_REC_3"/>
    <property type="match status" value="1"/>
</dbReference>
<evidence type="ECO:0000256" key="4">
    <source>
        <dbReference type="ARBA" id="ARBA00022452"/>
    </source>
</evidence>